<comment type="caution">
    <text evidence="2">The sequence shown here is derived from an EMBL/GenBank/DDBJ whole genome shotgun (WGS) entry which is preliminary data.</text>
</comment>
<organism evidence="2 3">
    <name type="scientific">Spodoptera exigua</name>
    <name type="common">Beet armyworm</name>
    <name type="synonym">Noctua fulgens</name>
    <dbReference type="NCBI Taxonomy" id="7107"/>
    <lineage>
        <taxon>Eukaryota</taxon>
        <taxon>Metazoa</taxon>
        <taxon>Ecdysozoa</taxon>
        <taxon>Arthropoda</taxon>
        <taxon>Hexapoda</taxon>
        <taxon>Insecta</taxon>
        <taxon>Pterygota</taxon>
        <taxon>Neoptera</taxon>
        <taxon>Endopterygota</taxon>
        <taxon>Lepidoptera</taxon>
        <taxon>Glossata</taxon>
        <taxon>Ditrysia</taxon>
        <taxon>Noctuoidea</taxon>
        <taxon>Noctuidae</taxon>
        <taxon>Amphipyrinae</taxon>
        <taxon>Spodoptera</taxon>
    </lineage>
</organism>
<feature type="region of interest" description="Disordered" evidence="1">
    <location>
        <begin position="1"/>
        <end position="37"/>
    </location>
</feature>
<proteinExistence type="predicted"/>
<accession>A0A922MXZ2</accession>
<evidence type="ECO:0000313" key="2">
    <source>
        <dbReference type="EMBL" id="KAH9644978.1"/>
    </source>
</evidence>
<dbReference type="EMBL" id="JACEFF010000058">
    <property type="protein sequence ID" value="KAH9644978.1"/>
    <property type="molecule type" value="Genomic_DNA"/>
</dbReference>
<dbReference type="Proteomes" id="UP000814243">
    <property type="component" value="Unassembled WGS sequence"/>
</dbReference>
<evidence type="ECO:0000313" key="3">
    <source>
        <dbReference type="Proteomes" id="UP000814243"/>
    </source>
</evidence>
<name>A0A922MXZ2_SPOEX</name>
<sequence length="125" mass="13738">MSAAVEGGTGALNGRVHSAESPTNGHHDPRPWSQQFLPTPLHLEDSVRAQKVHHHATQYIICDGFDSIDPGVSYREVTVDDDIGRAPAPAPLGPTAHTLQRMAKFGPSVHIQIGFSLRHKRRNYF</sequence>
<protein>
    <submittedName>
        <fullName evidence="2">Uncharacterized protein</fullName>
    </submittedName>
</protein>
<reference evidence="2" key="1">
    <citation type="journal article" date="2021" name="G3 (Bethesda)">
        <title>Genome and transcriptome analysis of the beet armyworm Spodoptera exigua reveals targets for pest control. .</title>
        <authorList>
            <person name="Simon S."/>
            <person name="Breeschoten T."/>
            <person name="Jansen H.J."/>
            <person name="Dirks R.P."/>
            <person name="Schranz M.E."/>
            <person name="Ros V.I.D."/>
        </authorList>
    </citation>
    <scope>NUCLEOTIDE SEQUENCE</scope>
    <source>
        <strain evidence="2">TB_SE_WUR_2020</strain>
    </source>
</reference>
<dbReference type="AlphaFoldDB" id="A0A922MXZ2"/>
<gene>
    <name evidence="2" type="ORF">HF086_003308</name>
</gene>
<evidence type="ECO:0000256" key="1">
    <source>
        <dbReference type="SAM" id="MobiDB-lite"/>
    </source>
</evidence>